<name>A0A5P0YNL4_9ACTN</name>
<evidence type="ECO:0000313" key="4">
    <source>
        <dbReference type="Proteomes" id="UP000320857"/>
    </source>
</evidence>
<reference evidence="3 4" key="1">
    <citation type="submission" date="2019-10" db="EMBL/GenBank/DDBJ databases">
        <title>Streptomyces sp. nov., a novel actinobacterium isolated from alkaline environment.</title>
        <authorList>
            <person name="Golinska P."/>
        </authorList>
    </citation>
    <scope>NUCLEOTIDE SEQUENCE [LARGE SCALE GENOMIC DNA]</scope>
    <source>
        <strain evidence="3 4">OF1</strain>
    </source>
</reference>
<feature type="transmembrane region" description="Helical" evidence="1">
    <location>
        <begin position="92"/>
        <end position="119"/>
    </location>
</feature>
<organism evidence="3 4">
    <name type="scientific">Streptomyces alkaliterrae</name>
    <dbReference type="NCBI Taxonomy" id="2213162"/>
    <lineage>
        <taxon>Bacteria</taxon>
        <taxon>Bacillati</taxon>
        <taxon>Actinomycetota</taxon>
        <taxon>Actinomycetes</taxon>
        <taxon>Kitasatosporales</taxon>
        <taxon>Streptomycetaceae</taxon>
        <taxon>Streptomyces</taxon>
    </lineage>
</organism>
<evidence type="ECO:0000256" key="1">
    <source>
        <dbReference type="SAM" id="Phobius"/>
    </source>
</evidence>
<dbReference type="RefSeq" id="WP_143647411.1">
    <property type="nucleotide sequence ID" value="NZ_JABJXA010000001.1"/>
</dbReference>
<feature type="transmembrane region" description="Helical" evidence="1">
    <location>
        <begin position="52"/>
        <end position="71"/>
    </location>
</feature>
<feature type="transmembrane region" description="Helical" evidence="1">
    <location>
        <begin position="270"/>
        <end position="293"/>
    </location>
</feature>
<sequence length="375" mass="37489">MLALRLIRGTRPTAQLRRLLVALAAGGVGFLLLGALGYALDHPGDPGPALVRLLWCLIPLAAVVQLAVAVARRDPGAEQRTGLDAAGLGPTGLARLAAVSTAVSMLLGSALALLVFLHLRGDVAGLPFDGSAGDGLAARRGLPVPATLTLLLLPPTAAVVATARALRPRPPAARPEAERRGIPVTLPWAAALVATGLTVEGYAARDLPGGAGPAEGMATGVLAGWLLIAAGLVLAGPAATELAGRLLTAWRPGAVRLLAGRVLLADAGRLGGPVGVLTAVAWSALTAALLYGAELLGPFTVLGAAVVVGCAVGTVWVTAGRGREERATTSDGLRDLGASVGLLRRAAALRVAVPALLLLPVVLAVAQLATLPLTG</sequence>
<dbReference type="EMBL" id="VJYK02000064">
    <property type="protein sequence ID" value="MQS01943.1"/>
    <property type="molecule type" value="Genomic_DNA"/>
</dbReference>
<feature type="transmembrane region" description="Helical" evidence="1">
    <location>
        <begin position="184"/>
        <end position="204"/>
    </location>
</feature>
<reference evidence="5" key="2">
    <citation type="submission" date="2020-05" db="EMBL/GenBank/DDBJ databases">
        <title>Classification of alakaliphilic streptomycetes isolated from an alkaline soil next to Lonar Crater, India and a proposal for the recognition of Streptomyces alkaliterrae sp. nov.</title>
        <authorList>
            <person name="Golinska P."/>
        </authorList>
    </citation>
    <scope>NUCLEOTIDE SEQUENCE [LARGE SCALE GENOMIC DNA]</scope>
    <source>
        <strain evidence="5">OF8</strain>
    </source>
</reference>
<feature type="transmembrane region" description="Helical" evidence="1">
    <location>
        <begin position="299"/>
        <end position="319"/>
    </location>
</feature>
<protein>
    <submittedName>
        <fullName evidence="3">Uncharacterized protein</fullName>
    </submittedName>
</protein>
<keyword evidence="4" id="KW-1185">Reference proteome</keyword>
<evidence type="ECO:0000313" key="5">
    <source>
        <dbReference type="Proteomes" id="UP000517765"/>
    </source>
</evidence>
<feature type="transmembrane region" description="Helical" evidence="1">
    <location>
        <begin position="216"/>
        <end position="235"/>
    </location>
</feature>
<accession>A0A5P0YNL4</accession>
<evidence type="ECO:0000313" key="2">
    <source>
        <dbReference type="EMBL" id="MBB1257228.1"/>
    </source>
</evidence>
<dbReference type="Proteomes" id="UP000320857">
    <property type="component" value="Unassembled WGS sequence"/>
</dbReference>
<feature type="transmembrane region" description="Helical" evidence="1">
    <location>
        <begin position="20"/>
        <end position="40"/>
    </location>
</feature>
<proteinExistence type="predicted"/>
<feature type="transmembrane region" description="Helical" evidence="1">
    <location>
        <begin position="144"/>
        <end position="163"/>
    </location>
</feature>
<reference evidence="2" key="3">
    <citation type="journal article" name="Syst. Appl. Microbiol.">
        <title>Streptomyces alkaliterrae sp. nov., isolated from an alkaline soil, and emended descriptions of Streptomyces alkaliphilus, Streptomyces calidiresistens and Streptomyces durbertensis.</title>
        <authorList>
            <person name="Swiecimska M."/>
            <person name="Golinska P."/>
            <person name="Nouioui I."/>
            <person name="Wypij M."/>
            <person name="Rai M."/>
            <person name="Sangal V."/>
            <person name="Goodfellow M."/>
        </authorList>
    </citation>
    <scope>NUCLEOTIDE SEQUENCE</scope>
    <source>
        <strain evidence="2">OF8</strain>
    </source>
</reference>
<feature type="transmembrane region" description="Helical" evidence="1">
    <location>
        <begin position="347"/>
        <end position="369"/>
    </location>
</feature>
<keyword evidence="1" id="KW-1133">Transmembrane helix</keyword>
<evidence type="ECO:0000313" key="3">
    <source>
        <dbReference type="EMBL" id="MQS01943.1"/>
    </source>
</evidence>
<keyword evidence="1" id="KW-0812">Transmembrane</keyword>
<dbReference type="EMBL" id="JABJXA010000001">
    <property type="protein sequence ID" value="MBB1257228.1"/>
    <property type="molecule type" value="Genomic_DNA"/>
</dbReference>
<dbReference type="AlphaFoldDB" id="A0A5P0YNL4"/>
<keyword evidence="1" id="KW-0472">Membrane</keyword>
<gene>
    <name evidence="3" type="ORF">FNX44_008670</name>
    <name evidence="2" type="ORF">H3147_00055</name>
</gene>
<comment type="caution">
    <text evidence="3">The sequence shown here is derived from an EMBL/GenBank/DDBJ whole genome shotgun (WGS) entry which is preliminary data.</text>
</comment>
<dbReference type="Proteomes" id="UP000517765">
    <property type="component" value="Unassembled WGS sequence"/>
</dbReference>